<evidence type="ECO:0000313" key="2">
    <source>
        <dbReference type="EMBL" id="MDQ0534777.1"/>
    </source>
</evidence>
<comment type="caution">
    <text evidence="2">The sequence shown here is derived from an EMBL/GenBank/DDBJ whole genome shotgun (WGS) entry which is preliminary data.</text>
</comment>
<name>A0ABU0MMT0_9PROT</name>
<sequence length="575" mass="61909">MNNKPAHYKEGGRYTADDYADWDIGYWNPYGTGVWRLTDCVVTNAINADGSVAAGDSVIGMAVADADDRPPAKMVDLDPEQQMVSAIWGLLVRLTGTDGRELLRGNYDVASFTDLWWRSWDAGPAFKYTPHTPAFFGASFQSVLSGLTWGDVGGSPFLSTLKAAADSGLLSIKFNVVGYNAGYKCGPGIERHLPNPPDFTTGLLTGTIGLAARNEPRFYTLGRHLQPTQNVMLPKAALNYATAVVDDARKTLTIDLGNSVPFETWRGEMVATPLDVGYLDGAGDFQSLGTVKPCNDWYRTTAGIQGFPLTDEQLTAVASSPVAVTIVDSSGKRAVVGQESADGKVVRADQFVFRMSPGDKVSVSLWATRFGKPLAGTAVSLAFDNPQTDKGDPPTGTPASALTFPTMVPTDGNGVATLVLSAQDPGEPRAADNLDGQVYGVRPSLADATYQDPYDFISVLVWSGYTVPEAPTWEADIQPILVQYANLYPVMLPVLDMGDYDSVCKHLYPLQYAMSLEEGDPNYMPVVRDLSPAKRAAILKWAKNPVRGTPVARPPKPRREPAVSTAAPDPNRLTK</sequence>
<keyword evidence="3" id="KW-1185">Reference proteome</keyword>
<proteinExistence type="predicted"/>
<protein>
    <submittedName>
        <fullName evidence="2">Uncharacterized protein</fullName>
    </submittedName>
</protein>
<evidence type="ECO:0000313" key="3">
    <source>
        <dbReference type="Proteomes" id="UP001244552"/>
    </source>
</evidence>
<evidence type="ECO:0000256" key="1">
    <source>
        <dbReference type="SAM" id="MobiDB-lite"/>
    </source>
</evidence>
<organism evidence="2 3">
    <name type="scientific">Azospirillum picis</name>
    <dbReference type="NCBI Taxonomy" id="488438"/>
    <lineage>
        <taxon>Bacteria</taxon>
        <taxon>Pseudomonadati</taxon>
        <taxon>Pseudomonadota</taxon>
        <taxon>Alphaproteobacteria</taxon>
        <taxon>Rhodospirillales</taxon>
        <taxon>Azospirillaceae</taxon>
        <taxon>Azospirillum</taxon>
    </lineage>
</organism>
<accession>A0ABU0MMT0</accession>
<feature type="region of interest" description="Disordered" evidence="1">
    <location>
        <begin position="546"/>
        <end position="575"/>
    </location>
</feature>
<gene>
    <name evidence="2" type="ORF">QO018_003654</name>
</gene>
<dbReference type="RefSeq" id="WP_209983915.1">
    <property type="nucleotide sequence ID" value="NZ_JAGINO010000012.1"/>
</dbReference>
<reference evidence="2 3" key="1">
    <citation type="submission" date="2023-07" db="EMBL/GenBank/DDBJ databases">
        <title>Genomic Encyclopedia of Type Strains, Phase IV (KMG-IV): sequencing the most valuable type-strain genomes for metagenomic binning, comparative biology and taxonomic classification.</title>
        <authorList>
            <person name="Goeker M."/>
        </authorList>
    </citation>
    <scope>NUCLEOTIDE SEQUENCE [LARGE SCALE GENOMIC DNA]</scope>
    <source>
        <strain evidence="2 3">DSM 19922</strain>
    </source>
</reference>
<dbReference type="Proteomes" id="UP001244552">
    <property type="component" value="Unassembled WGS sequence"/>
</dbReference>
<dbReference type="EMBL" id="JAUSVU010000013">
    <property type="protein sequence ID" value="MDQ0534777.1"/>
    <property type="molecule type" value="Genomic_DNA"/>
</dbReference>